<dbReference type="PRINTS" id="PR00947">
    <property type="entry name" value="CUTICLE"/>
</dbReference>
<protein>
    <submittedName>
        <fullName evidence="4">Uncharacterized protein</fullName>
    </submittedName>
</protein>
<evidence type="ECO:0000313" key="5">
    <source>
        <dbReference type="Proteomes" id="UP000826195"/>
    </source>
</evidence>
<dbReference type="PANTHER" id="PTHR10380:SF218">
    <property type="entry name" value="ADULT CUTICLE PROTEIN 65AA-RELATED"/>
    <property type="match status" value="1"/>
</dbReference>
<evidence type="ECO:0000256" key="2">
    <source>
        <dbReference type="PROSITE-ProRule" id="PRU00497"/>
    </source>
</evidence>
<dbReference type="PANTHER" id="PTHR10380">
    <property type="entry name" value="CUTICLE PROTEIN"/>
    <property type="match status" value="1"/>
</dbReference>
<evidence type="ECO:0000256" key="3">
    <source>
        <dbReference type="SAM" id="SignalP"/>
    </source>
</evidence>
<dbReference type="Pfam" id="PF00379">
    <property type="entry name" value="Chitin_bind_4"/>
    <property type="match status" value="1"/>
</dbReference>
<feature type="signal peptide" evidence="3">
    <location>
        <begin position="1"/>
        <end position="16"/>
    </location>
</feature>
<feature type="chain" id="PRO_5043933424" evidence="3">
    <location>
        <begin position="17"/>
        <end position="103"/>
    </location>
</feature>
<dbReference type="GO" id="GO:0008010">
    <property type="term" value="F:structural constituent of chitin-based larval cuticle"/>
    <property type="evidence" value="ECO:0007669"/>
    <property type="project" value="TreeGrafter"/>
</dbReference>
<dbReference type="GO" id="GO:0062129">
    <property type="term" value="C:chitin-based extracellular matrix"/>
    <property type="evidence" value="ECO:0007669"/>
    <property type="project" value="TreeGrafter"/>
</dbReference>
<dbReference type="PROSITE" id="PS51155">
    <property type="entry name" value="CHIT_BIND_RR_2"/>
    <property type="match status" value="1"/>
</dbReference>
<dbReference type="InterPro" id="IPR031311">
    <property type="entry name" value="CHIT_BIND_RR_consensus"/>
</dbReference>
<reference evidence="4 5" key="1">
    <citation type="journal article" date="2021" name="J. Hered.">
        <title>A chromosome-level genome assembly of the parasitoid wasp, Cotesia glomerata (Hymenoptera: Braconidae).</title>
        <authorList>
            <person name="Pinto B.J."/>
            <person name="Weis J.J."/>
            <person name="Gamble T."/>
            <person name="Ode P.J."/>
            <person name="Paul R."/>
            <person name="Zaspel J.M."/>
        </authorList>
    </citation>
    <scope>NUCLEOTIDE SEQUENCE [LARGE SCALE GENOMIC DNA]</scope>
    <source>
        <strain evidence="4">CgM1</strain>
    </source>
</reference>
<dbReference type="InterPro" id="IPR000618">
    <property type="entry name" value="Insect_cuticle"/>
</dbReference>
<keyword evidence="1 2" id="KW-0193">Cuticle</keyword>
<comment type="caution">
    <text evidence="4">The sequence shown here is derived from an EMBL/GenBank/DDBJ whole genome shotgun (WGS) entry which is preliminary data.</text>
</comment>
<dbReference type="InterPro" id="IPR050468">
    <property type="entry name" value="Cuticle_Struct_Prot"/>
</dbReference>
<dbReference type="AlphaFoldDB" id="A0AAV7HUP1"/>
<keyword evidence="3" id="KW-0732">Signal</keyword>
<name>A0AAV7HUP1_COTGL</name>
<keyword evidence="5" id="KW-1185">Reference proteome</keyword>
<dbReference type="PROSITE" id="PS00233">
    <property type="entry name" value="CHIT_BIND_RR_1"/>
    <property type="match status" value="1"/>
</dbReference>
<proteinExistence type="predicted"/>
<evidence type="ECO:0000256" key="1">
    <source>
        <dbReference type="ARBA" id="ARBA00022460"/>
    </source>
</evidence>
<dbReference type="Proteomes" id="UP000826195">
    <property type="component" value="Unassembled WGS sequence"/>
</dbReference>
<dbReference type="EMBL" id="JAHXZJ010002982">
    <property type="protein sequence ID" value="KAH0534483.1"/>
    <property type="molecule type" value="Genomic_DNA"/>
</dbReference>
<sequence length="103" mass="11412">MKMIIALFAFVAVAVAAPQGEVTVVKSYENDNTGFDNYRYSYELSDGQQKEESGELRTVPGAESPSYVVRGSYSWVDQEGRAYTVTYVADENGYQPSGEHLPK</sequence>
<accession>A0AAV7HUP1</accession>
<evidence type="ECO:0000313" key="4">
    <source>
        <dbReference type="EMBL" id="KAH0534483.1"/>
    </source>
</evidence>
<gene>
    <name evidence="4" type="ORF">KQX54_004400</name>
</gene>
<organism evidence="4 5">
    <name type="scientific">Cotesia glomerata</name>
    <name type="common">Lepidopteran parasitic wasp</name>
    <name type="synonym">Apanteles glomeratus</name>
    <dbReference type="NCBI Taxonomy" id="32391"/>
    <lineage>
        <taxon>Eukaryota</taxon>
        <taxon>Metazoa</taxon>
        <taxon>Ecdysozoa</taxon>
        <taxon>Arthropoda</taxon>
        <taxon>Hexapoda</taxon>
        <taxon>Insecta</taxon>
        <taxon>Pterygota</taxon>
        <taxon>Neoptera</taxon>
        <taxon>Endopterygota</taxon>
        <taxon>Hymenoptera</taxon>
        <taxon>Apocrita</taxon>
        <taxon>Ichneumonoidea</taxon>
        <taxon>Braconidae</taxon>
        <taxon>Microgastrinae</taxon>
        <taxon>Cotesia</taxon>
    </lineage>
</organism>